<name>U3GWF4_9CORY</name>
<dbReference type="eggNOG" id="ENOG5032K40">
    <property type="taxonomic scope" value="Bacteria"/>
</dbReference>
<evidence type="ECO:0000313" key="2">
    <source>
        <dbReference type="EMBL" id="AGU14803.1"/>
    </source>
</evidence>
<evidence type="ECO:0000313" key="3">
    <source>
        <dbReference type="Proteomes" id="UP000016943"/>
    </source>
</evidence>
<dbReference type="Pfam" id="PF03992">
    <property type="entry name" value="ABM"/>
    <property type="match status" value="1"/>
</dbReference>
<feature type="domain" description="ABM" evidence="1">
    <location>
        <begin position="128"/>
        <end position="169"/>
    </location>
</feature>
<dbReference type="AlphaFoldDB" id="U3GWF4"/>
<dbReference type="Gene3D" id="3.30.70.100">
    <property type="match status" value="1"/>
</dbReference>
<proteinExistence type="predicted"/>
<dbReference type="STRING" id="1348662.CARG_03255"/>
<dbReference type="SUPFAM" id="SSF54909">
    <property type="entry name" value="Dimeric alpha+beta barrel"/>
    <property type="match status" value="1"/>
</dbReference>
<sequence length="229" mass="26315">MIRMVVESASDLELHRKVAALYAHYNATVYRSLAEGEEKIYAFTLLFPDEAALETYLAEAPNGPADELLRHATIDCYIQSSYALIDGVWTPRDAIQDSRIMWPGNSPVRIVIETACENNPAMYAMTSEEISQTRAEPGCLQYAWYEDVDRPGDLLLLELWDNQVIYDAHWFGRMKTSDYRGDSGRKPSPRQRGEVSREFYRHQPFEYHYGRLLPADTAHYSHTVIWGAQ</sequence>
<dbReference type="KEGG" id="caz:CARG_03255"/>
<dbReference type="EMBL" id="CP006365">
    <property type="protein sequence ID" value="AGU14803.1"/>
    <property type="molecule type" value="Genomic_DNA"/>
</dbReference>
<dbReference type="InterPro" id="IPR011008">
    <property type="entry name" value="Dimeric_a/b-barrel"/>
</dbReference>
<dbReference type="PATRIC" id="fig|1348662.3.peg.640"/>
<dbReference type="HOGENOM" id="CLU_1188342_0_0_11"/>
<gene>
    <name evidence="2" type="ORF">CARG_03255</name>
</gene>
<keyword evidence="3" id="KW-1185">Reference proteome</keyword>
<evidence type="ECO:0000259" key="1">
    <source>
        <dbReference type="Pfam" id="PF03992"/>
    </source>
</evidence>
<accession>U3GWF4</accession>
<organism evidence="2 3">
    <name type="scientific">Corynebacterium argentoratense DSM 44202</name>
    <dbReference type="NCBI Taxonomy" id="1348662"/>
    <lineage>
        <taxon>Bacteria</taxon>
        <taxon>Bacillati</taxon>
        <taxon>Actinomycetota</taxon>
        <taxon>Actinomycetes</taxon>
        <taxon>Mycobacteriales</taxon>
        <taxon>Corynebacteriaceae</taxon>
        <taxon>Corynebacterium</taxon>
    </lineage>
</organism>
<protein>
    <recommendedName>
        <fullName evidence="1">ABM domain-containing protein</fullName>
    </recommendedName>
</protein>
<dbReference type="InterPro" id="IPR007138">
    <property type="entry name" value="ABM_dom"/>
</dbReference>
<reference evidence="2 3" key="1">
    <citation type="journal article" date="2013" name="Genome Announc.">
        <title>Whole-Genome Sequence of the Clinical Strain Corynebacterium argentoratense DSM 44202, Isolated from a Human Throat Specimen.</title>
        <authorList>
            <person name="Bomholt C."/>
            <person name="Glaub A."/>
            <person name="Gravermann K."/>
            <person name="Albersmeier A."/>
            <person name="Brinkrolf K."/>
            <person name="Ruckert C."/>
            <person name="Tauch A."/>
        </authorList>
    </citation>
    <scope>NUCLEOTIDE SEQUENCE [LARGE SCALE GENOMIC DNA]</scope>
    <source>
        <strain evidence="2">DSM 44202</strain>
    </source>
</reference>
<dbReference type="Proteomes" id="UP000016943">
    <property type="component" value="Chromosome"/>
</dbReference>